<evidence type="ECO:0000313" key="1">
    <source>
        <dbReference type="EMBL" id="ABE60296.1"/>
    </source>
</evidence>
<dbReference type="STRING" id="290398.Csal_2951"/>
<dbReference type="KEGG" id="csa:Csal_2951"/>
<dbReference type="eggNOG" id="ENOG5033WS0">
    <property type="taxonomic scope" value="Bacteria"/>
</dbReference>
<protein>
    <submittedName>
        <fullName evidence="1">Uncharacterized protein</fullName>
    </submittedName>
</protein>
<keyword evidence="2" id="KW-1185">Reference proteome</keyword>
<sequence>MGLATLSRERVKAVKASDASASWLVNGGTSDENAKMKPWWLLLVAGLGGCQNMAAYDPLGRDVGSPLPEACQWPAEADATARVRATVEALEAQGYRIETTEVALGLVSAERSAAQPGLGAVDRPFWGRSGFWGYYGMGSRHGYSLGYAQRFGGDPVRIQRVSVVAADDVVRVTRDSRVVDIDGYLIDARPDNSAAFCASLREAIDLRLREEGATS</sequence>
<gene>
    <name evidence="1" type="ordered locus">Csal_2951</name>
</gene>
<organism evidence="1 2">
    <name type="scientific">Chromohalobacter israelensis (strain ATCC BAA-138 / DSM 3043 / CIP 106854 / NCIMB 13768 / 1H11)</name>
    <name type="common">Chromohalobacter salexigens</name>
    <dbReference type="NCBI Taxonomy" id="290398"/>
    <lineage>
        <taxon>Bacteria</taxon>
        <taxon>Pseudomonadati</taxon>
        <taxon>Pseudomonadota</taxon>
        <taxon>Gammaproteobacteria</taxon>
        <taxon>Oceanospirillales</taxon>
        <taxon>Halomonadaceae</taxon>
        <taxon>Chromohalobacter</taxon>
    </lineage>
</organism>
<name>Q1QTB2_CHRI1</name>
<accession>Q1QTB2</accession>
<dbReference type="HOGENOM" id="CLU_1281306_0_0_6"/>
<proteinExistence type="predicted"/>
<evidence type="ECO:0000313" key="2">
    <source>
        <dbReference type="Proteomes" id="UP000000239"/>
    </source>
</evidence>
<reference evidence="1 2" key="1">
    <citation type="journal article" date="2011" name="Stand. Genomic Sci.">
        <title>Complete genome sequence of the halophilic and highly halotolerant Chromohalobacter salexigens type strain (1H11(T)).</title>
        <authorList>
            <person name="Copeland A."/>
            <person name="O'Connor K."/>
            <person name="Lucas S."/>
            <person name="Lapidus A."/>
            <person name="Berry K.W."/>
            <person name="Detter J.C."/>
            <person name="Del Rio T.G."/>
            <person name="Hammon N."/>
            <person name="Dalin E."/>
            <person name="Tice H."/>
            <person name="Pitluck S."/>
            <person name="Bruce D."/>
            <person name="Goodwin L."/>
            <person name="Han C."/>
            <person name="Tapia R."/>
            <person name="Saunders E."/>
            <person name="Schmutz J."/>
            <person name="Brettin T."/>
            <person name="Larimer F."/>
            <person name="Land M."/>
            <person name="Hauser L."/>
            <person name="Vargas C."/>
            <person name="Nieto J.J."/>
            <person name="Kyrpides N.C."/>
            <person name="Ivanova N."/>
            <person name="Goker M."/>
            <person name="Klenk H.P."/>
            <person name="Csonka L.N."/>
            <person name="Woyke T."/>
        </authorList>
    </citation>
    <scope>NUCLEOTIDE SEQUENCE [LARGE SCALE GENOMIC DNA]</scope>
    <source>
        <strain evidence="2">ATCC BAA-138 / DSM 3043 / CIP 106854 / NCIMB 13768 / 1H11</strain>
    </source>
</reference>
<dbReference type="AlphaFoldDB" id="Q1QTB2"/>
<dbReference type="EMBL" id="CP000285">
    <property type="protein sequence ID" value="ABE60296.1"/>
    <property type="molecule type" value="Genomic_DNA"/>
</dbReference>
<dbReference type="Proteomes" id="UP000000239">
    <property type="component" value="Chromosome"/>
</dbReference>